<dbReference type="PANTHER" id="PTHR43591:SF105">
    <property type="entry name" value="METHYLTRANSFERASE DOMAIN-CONTAINING PROTEIN-RELATED"/>
    <property type="match status" value="1"/>
</dbReference>
<evidence type="ECO:0000313" key="1">
    <source>
        <dbReference type="EMBL" id="KIM28353.1"/>
    </source>
</evidence>
<dbReference type="STRING" id="933852.A0A0C2WQ74"/>
<dbReference type="CDD" id="cd02440">
    <property type="entry name" value="AdoMet_MTases"/>
    <property type="match status" value="1"/>
</dbReference>
<feature type="non-terminal residue" evidence="1">
    <location>
        <position position="207"/>
    </location>
</feature>
<feature type="non-terminal residue" evidence="1">
    <location>
        <position position="1"/>
    </location>
</feature>
<dbReference type="Pfam" id="PF13489">
    <property type="entry name" value="Methyltransf_23"/>
    <property type="match status" value="1"/>
</dbReference>
<keyword evidence="2" id="KW-1185">Reference proteome</keyword>
<evidence type="ECO:0000313" key="2">
    <source>
        <dbReference type="Proteomes" id="UP000054097"/>
    </source>
</evidence>
<sequence length="207" mass="23292">RDRSSLYSYHSRDILNFVREINGRTFNSTSELYLLPTDQEEWTRLTKQHDALTQAYGGLFPTATHIHSSLAPGPAKTVLDLGCGTGAWCCFFSRDYPHTSVIGVDLAPCSLYTDSEPDNYHFELDNIDLGLSHYFDQFDVIHAREIGIGLSDYRKVVEEALLCLKPGGLVFLTELEWTIYNEDLTMSSQPASDDSPSGSWMQRILNG</sequence>
<dbReference type="SUPFAM" id="SSF53335">
    <property type="entry name" value="S-adenosyl-L-methionine-dependent methyltransferases"/>
    <property type="match status" value="1"/>
</dbReference>
<dbReference type="HOGENOM" id="CLU_093259_2_1_1"/>
<dbReference type="PANTHER" id="PTHR43591">
    <property type="entry name" value="METHYLTRANSFERASE"/>
    <property type="match status" value="1"/>
</dbReference>
<dbReference type="EMBL" id="KN824293">
    <property type="protein sequence ID" value="KIM28353.1"/>
    <property type="molecule type" value="Genomic_DNA"/>
</dbReference>
<reference evidence="1 2" key="1">
    <citation type="submission" date="2014-04" db="EMBL/GenBank/DDBJ databases">
        <authorList>
            <consortium name="DOE Joint Genome Institute"/>
            <person name="Kuo A."/>
            <person name="Zuccaro A."/>
            <person name="Kohler A."/>
            <person name="Nagy L.G."/>
            <person name="Floudas D."/>
            <person name="Copeland A."/>
            <person name="Barry K.W."/>
            <person name="Cichocki N."/>
            <person name="Veneault-Fourrey C."/>
            <person name="LaButti K."/>
            <person name="Lindquist E.A."/>
            <person name="Lipzen A."/>
            <person name="Lundell T."/>
            <person name="Morin E."/>
            <person name="Murat C."/>
            <person name="Sun H."/>
            <person name="Tunlid A."/>
            <person name="Henrissat B."/>
            <person name="Grigoriev I.V."/>
            <person name="Hibbett D.S."/>
            <person name="Martin F."/>
            <person name="Nordberg H.P."/>
            <person name="Cantor M.N."/>
            <person name="Hua S.X."/>
        </authorList>
    </citation>
    <scope>NUCLEOTIDE SEQUENCE [LARGE SCALE GENOMIC DNA]</scope>
    <source>
        <strain evidence="1 2">MAFF 305830</strain>
    </source>
</reference>
<dbReference type="Proteomes" id="UP000054097">
    <property type="component" value="Unassembled WGS sequence"/>
</dbReference>
<proteinExistence type="predicted"/>
<gene>
    <name evidence="1" type="ORF">M408DRAFT_51001</name>
</gene>
<dbReference type="OrthoDB" id="2013972at2759"/>
<dbReference type="AlphaFoldDB" id="A0A0C2WQ74"/>
<dbReference type="InterPro" id="IPR029063">
    <property type="entry name" value="SAM-dependent_MTases_sf"/>
</dbReference>
<name>A0A0C2WQ74_SERVB</name>
<reference evidence="2" key="2">
    <citation type="submission" date="2015-01" db="EMBL/GenBank/DDBJ databases">
        <title>Evolutionary Origins and Diversification of the Mycorrhizal Mutualists.</title>
        <authorList>
            <consortium name="DOE Joint Genome Institute"/>
            <consortium name="Mycorrhizal Genomics Consortium"/>
            <person name="Kohler A."/>
            <person name="Kuo A."/>
            <person name="Nagy L.G."/>
            <person name="Floudas D."/>
            <person name="Copeland A."/>
            <person name="Barry K.W."/>
            <person name="Cichocki N."/>
            <person name="Veneault-Fourrey C."/>
            <person name="LaButti K."/>
            <person name="Lindquist E.A."/>
            <person name="Lipzen A."/>
            <person name="Lundell T."/>
            <person name="Morin E."/>
            <person name="Murat C."/>
            <person name="Riley R."/>
            <person name="Ohm R."/>
            <person name="Sun H."/>
            <person name="Tunlid A."/>
            <person name="Henrissat B."/>
            <person name="Grigoriev I.V."/>
            <person name="Hibbett D.S."/>
            <person name="Martin F."/>
        </authorList>
    </citation>
    <scope>NUCLEOTIDE SEQUENCE [LARGE SCALE GENOMIC DNA]</scope>
    <source>
        <strain evidence="2">MAFF 305830</strain>
    </source>
</reference>
<accession>A0A0C2WQ74</accession>
<organism evidence="1 2">
    <name type="scientific">Serendipita vermifera MAFF 305830</name>
    <dbReference type="NCBI Taxonomy" id="933852"/>
    <lineage>
        <taxon>Eukaryota</taxon>
        <taxon>Fungi</taxon>
        <taxon>Dikarya</taxon>
        <taxon>Basidiomycota</taxon>
        <taxon>Agaricomycotina</taxon>
        <taxon>Agaricomycetes</taxon>
        <taxon>Sebacinales</taxon>
        <taxon>Serendipitaceae</taxon>
        <taxon>Serendipita</taxon>
    </lineage>
</organism>
<dbReference type="Gene3D" id="3.40.50.150">
    <property type="entry name" value="Vaccinia Virus protein VP39"/>
    <property type="match status" value="1"/>
</dbReference>
<protein>
    <submittedName>
        <fullName evidence="1">Uncharacterized protein</fullName>
    </submittedName>
</protein>
<dbReference type="GO" id="GO:0008168">
    <property type="term" value="F:methyltransferase activity"/>
    <property type="evidence" value="ECO:0007669"/>
    <property type="project" value="TreeGrafter"/>
</dbReference>